<protein>
    <submittedName>
        <fullName evidence="2">DUF4214 domain-containing protein</fullName>
    </submittedName>
</protein>
<dbReference type="InterPro" id="IPR025282">
    <property type="entry name" value="DUF4214"/>
</dbReference>
<dbReference type="Proteomes" id="UP001519924">
    <property type="component" value="Unassembled WGS sequence"/>
</dbReference>
<evidence type="ECO:0000259" key="1">
    <source>
        <dbReference type="Pfam" id="PF13946"/>
    </source>
</evidence>
<accession>A0ABS7F6N1</accession>
<evidence type="ECO:0000313" key="3">
    <source>
        <dbReference type="Proteomes" id="UP001519924"/>
    </source>
</evidence>
<gene>
    <name evidence="2" type="ORF">K1J50_17425</name>
</gene>
<evidence type="ECO:0000313" key="2">
    <source>
        <dbReference type="EMBL" id="MBW8271260.1"/>
    </source>
</evidence>
<organism evidence="2 3">
    <name type="scientific">Caldovatus aquaticus</name>
    <dbReference type="NCBI Taxonomy" id="2865671"/>
    <lineage>
        <taxon>Bacteria</taxon>
        <taxon>Pseudomonadati</taxon>
        <taxon>Pseudomonadota</taxon>
        <taxon>Alphaproteobacteria</taxon>
        <taxon>Acetobacterales</taxon>
        <taxon>Roseomonadaceae</taxon>
        <taxon>Caldovatus</taxon>
    </lineage>
</organism>
<proteinExistence type="predicted"/>
<feature type="domain" description="DUF4214" evidence="1">
    <location>
        <begin position="54"/>
        <end position="107"/>
    </location>
</feature>
<dbReference type="EMBL" id="JAHZUY010000081">
    <property type="protein sequence ID" value="MBW8271260.1"/>
    <property type="molecule type" value="Genomic_DNA"/>
</dbReference>
<comment type="caution">
    <text evidence="2">The sequence shown here is derived from an EMBL/GenBank/DDBJ whole genome shotgun (WGS) entry which is preliminary data.</text>
</comment>
<sequence>MPPGTAPPERLSPNALLIAHRPPDRARHWHVYDRPRSGEASTRPFMFRQAIALDAPVADFLCAAYRALLRREPDWDGYAHYQARLGEGRLARHEALLEIAVSDEARRLDVELLLLATDAAEPGSA</sequence>
<dbReference type="RefSeq" id="WP_220119033.1">
    <property type="nucleotide sequence ID" value="NZ_JAHZUY010000081.1"/>
</dbReference>
<reference evidence="2 3" key="1">
    <citation type="submission" date="2021-08" db="EMBL/GenBank/DDBJ databases">
        <title>Caldovatus sediminis gen. nov., sp. nov., a moderately thermophilic bacterium isolated from a hot spring.</title>
        <authorList>
            <person name="Hu C.-J."/>
            <person name="Li W.-J."/>
            <person name="Xian W.-D."/>
        </authorList>
    </citation>
    <scope>NUCLEOTIDE SEQUENCE [LARGE SCALE GENOMIC DNA]</scope>
    <source>
        <strain evidence="2 3">SYSU G05006</strain>
    </source>
</reference>
<name>A0ABS7F6N1_9PROT</name>
<keyword evidence="3" id="KW-1185">Reference proteome</keyword>
<dbReference type="Pfam" id="PF13946">
    <property type="entry name" value="DUF4214"/>
    <property type="match status" value="1"/>
</dbReference>